<evidence type="ECO:0000256" key="8">
    <source>
        <dbReference type="ARBA" id="ARBA00022741"/>
    </source>
</evidence>
<evidence type="ECO:0000256" key="3">
    <source>
        <dbReference type="ARBA" id="ARBA00010280"/>
    </source>
</evidence>
<dbReference type="PANTHER" id="PTHR10520">
    <property type="entry name" value="TRIFUNCTIONAL PURINE BIOSYNTHETIC PROTEIN ADENOSINE-3-RELATED"/>
    <property type="match status" value="1"/>
</dbReference>
<dbReference type="SUPFAM" id="SSF55326">
    <property type="entry name" value="PurM N-terminal domain-like"/>
    <property type="match status" value="1"/>
</dbReference>
<evidence type="ECO:0000256" key="10">
    <source>
        <dbReference type="ARBA" id="ARBA00022840"/>
    </source>
</evidence>
<evidence type="ECO:0000256" key="11">
    <source>
        <dbReference type="ARBA" id="ARBA00031908"/>
    </source>
</evidence>
<dbReference type="InterPro" id="IPR036676">
    <property type="entry name" value="PurM-like_C_sf"/>
</dbReference>
<dbReference type="EC" id="6.3.3.1" evidence="4 15"/>
<evidence type="ECO:0000256" key="5">
    <source>
        <dbReference type="ARBA" id="ARBA00020367"/>
    </source>
</evidence>
<dbReference type="AlphaFoldDB" id="A0A1F5YCM5"/>
<keyword evidence="8 15" id="KW-0547">Nucleotide-binding</keyword>
<organism evidence="18 19">
    <name type="scientific">Candidatus Glassbacteria bacterium RBG_16_58_8</name>
    <dbReference type="NCBI Taxonomy" id="1817866"/>
    <lineage>
        <taxon>Bacteria</taxon>
        <taxon>Candidatus Glassiibacteriota</taxon>
    </lineage>
</organism>
<dbReference type="GO" id="GO:0004641">
    <property type="term" value="F:phosphoribosylformylglycinamidine cyclo-ligase activity"/>
    <property type="evidence" value="ECO:0007669"/>
    <property type="project" value="UniProtKB-UniRule"/>
</dbReference>
<evidence type="ECO:0000259" key="16">
    <source>
        <dbReference type="Pfam" id="PF00586"/>
    </source>
</evidence>
<dbReference type="Gene3D" id="3.90.650.10">
    <property type="entry name" value="PurM-like C-terminal domain"/>
    <property type="match status" value="1"/>
</dbReference>
<dbReference type="Pfam" id="PF02769">
    <property type="entry name" value="AIRS_C"/>
    <property type="match status" value="1"/>
</dbReference>
<dbReference type="GO" id="GO:0006189">
    <property type="term" value="P:'de novo' IMP biosynthetic process"/>
    <property type="evidence" value="ECO:0007669"/>
    <property type="project" value="UniProtKB-UniRule"/>
</dbReference>
<dbReference type="EMBL" id="MFIW01000039">
    <property type="protein sequence ID" value="OGF97903.1"/>
    <property type="molecule type" value="Genomic_DNA"/>
</dbReference>
<reference evidence="18 19" key="1">
    <citation type="journal article" date="2016" name="Nat. Commun.">
        <title>Thousands of microbial genomes shed light on interconnected biogeochemical processes in an aquifer system.</title>
        <authorList>
            <person name="Anantharaman K."/>
            <person name="Brown C.T."/>
            <person name="Hug L.A."/>
            <person name="Sharon I."/>
            <person name="Castelle C.J."/>
            <person name="Probst A.J."/>
            <person name="Thomas B.C."/>
            <person name="Singh A."/>
            <person name="Wilkins M.J."/>
            <person name="Karaoz U."/>
            <person name="Brodie E.L."/>
            <person name="Williams K.H."/>
            <person name="Hubbard S.S."/>
            <person name="Banfield J.F."/>
        </authorList>
    </citation>
    <scope>NUCLEOTIDE SEQUENCE [LARGE SCALE GENOMIC DNA]</scope>
</reference>
<evidence type="ECO:0000259" key="17">
    <source>
        <dbReference type="Pfam" id="PF02769"/>
    </source>
</evidence>
<evidence type="ECO:0000256" key="13">
    <source>
        <dbReference type="ARBA" id="ARBA00033093"/>
    </source>
</evidence>
<keyword evidence="6 15" id="KW-0963">Cytoplasm</keyword>
<dbReference type="UniPathway" id="UPA00074">
    <property type="reaction ID" value="UER00129"/>
</dbReference>
<dbReference type="PANTHER" id="PTHR10520:SF12">
    <property type="entry name" value="TRIFUNCTIONAL PURINE BIOSYNTHETIC PROTEIN ADENOSINE-3"/>
    <property type="match status" value="1"/>
</dbReference>
<evidence type="ECO:0000256" key="6">
    <source>
        <dbReference type="ARBA" id="ARBA00022490"/>
    </source>
</evidence>
<dbReference type="FunFam" id="3.90.650.10:FF:000011">
    <property type="entry name" value="Phosphoribosylformylglycinamidine cyclo-ligase"/>
    <property type="match status" value="1"/>
</dbReference>
<evidence type="ECO:0000256" key="12">
    <source>
        <dbReference type="ARBA" id="ARBA00032931"/>
    </source>
</evidence>
<dbReference type="Pfam" id="PF00586">
    <property type="entry name" value="AIRS"/>
    <property type="match status" value="1"/>
</dbReference>
<dbReference type="Gene3D" id="3.30.1330.10">
    <property type="entry name" value="PurM-like, N-terminal domain"/>
    <property type="match status" value="1"/>
</dbReference>
<evidence type="ECO:0000313" key="18">
    <source>
        <dbReference type="EMBL" id="OGF97903.1"/>
    </source>
</evidence>
<dbReference type="GO" id="GO:0046084">
    <property type="term" value="P:adenine biosynthetic process"/>
    <property type="evidence" value="ECO:0007669"/>
    <property type="project" value="TreeGrafter"/>
</dbReference>
<evidence type="ECO:0000256" key="7">
    <source>
        <dbReference type="ARBA" id="ARBA00022598"/>
    </source>
</evidence>
<evidence type="ECO:0000313" key="19">
    <source>
        <dbReference type="Proteomes" id="UP000179034"/>
    </source>
</evidence>
<comment type="catalytic activity">
    <reaction evidence="14 15">
        <text>2-formamido-N(1)-(5-O-phospho-beta-D-ribosyl)acetamidine + ATP = 5-amino-1-(5-phospho-beta-D-ribosyl)imidazole + ADP + phosphate + H(+)</text>
        <dbReference type="Rhea" id="RHEA:23032"/>
        <dbReference type="ChEBI" id="CHEBI:15378"/>
        <dbReference type="ChEBI" id="CHEBI:30616"/>
        <dbReference type="ChEBI" id="CHEBI:43474"/>
        <dbReference type="ChEBI" id="CHEBI:137981"/>
        <dbReference type="ChEBI" id="CHEBI:147287"/>
        <dbReference type="ChEBI" id="CHEBI:456216"/>
        <dbReference type="EC" id="6.3.3.1"/>
    </reaction>
</comment>
<dbReference type="InterPro" id="IPR036921">
    <property type="entry name" value="PurM-like_N_sf"/>
</dbReference>
<evidence type="ECO:0000256" key="1">
    <source>
        <dbReference type="ARBA" id="ARBA00004496"/>
    </source>
</evidence>
<evidence type="ECO:0000256" key="15">
    <source>
        <dbReference type="HAMAP-Rule" id="MF_00741"/>
    </source>
</evidence>
<comment type="pathway">
    <text evidence="2 15">Purine metabolism; IMP biosynthesis via de novo pathway; 5-amino-1-(5-phospho-D-ribosyl)imidazole from N(2)-formyl-N(1)-(5-phospho-D-ribosyl)glycinamide: step 2/2.</text>
</comment>
<dbReference type="HAMAP" id="MF_00741">
    <property type="entry name" value="AIRS"/>
    <property type="match status" value="1"/>
</dbReference>
<gene>
    <name evidence="15" type="primary">purM</name>
    <name evidence="18" type="ORF">A2Z06_02085</name>
</gene>
<keyword evidence="10 15" id="KW-0067">ATP-binding</keyword>
<dbReference type="GO" id="GO:0005524">
    <property type="term" value="F:ATP binding"/>
    <property type="evidence" value="ECO:0007669"/>
    <property type="project" value="UniProtKB-KW"/>
</dbReference>
<dbReference type="CDD" id="cd02196">
    <property type="entry name" value="PurM"/>
    <property type="match status" value="1"/>
</dbReference>
<keyword evidence="9 15" id="KW-0658">Purine biosynthesis</keyword>
<dbReference type="GO" id="GO:0005829">
    <property type="term" value="C:cytosol"/>
    <property type="evidence" value="ECO:0007669"/>
    <property type="project" value="TreeGrafter"/>
</dbReference>
<sequence>MEEPTASKYQIAGVDIGKANEVVKRIGALALTTFNDRVLKGIGTFGAPYHLGDLGKDDLVLVSSVDGVGTKLKIAFMADKHDTVGMDLVNHCVNDILTMGATPLFFLDYLGVGRLDPDMAEQVILGLREGCRQNKIPLIGGETAEMPGFYRPGEYDLVGFIVGSVQRERLVDGSKIVQGDRIIGLPSNGLHTNGYSLVRKILIEDEKMNLDEPLPGTGAPLFEELLRVHKSYQRSVAPLLAMDTLHGMAHITGGGLLENVPRILPGMVNARIDTKAWKPQVIFTFLQEKGGISRDEMYRVFNMGLGYLLVVAPSVADDVIRVLEDEGETAIPVGDIVSGNGQVELVS</sequence>
<protein>
    <recommendedName>
        <fullName evidence="5 15">Phosphoribosylformylglycinamidine cyclo-ligase</fullName>
        <ecNumber evidence="4 15">6.3.3.1</ecNumber>
    </recommendedName>
    <alternativeName>
        <fullName evidence="12 15">AIR synthase</fullName>
    </alternativeName>
    <alternativeName>
        <fullName evidence="13 15">AIRS</fullName>
    </alternativeName>
    <alternativeName>
        <fullName evidence="11 15">Phosphoribosyl-aminoimidazole synthetase</fullName>
    </alternativeName>
</protein>
<feature type="domain" description="PurM-like C-terminal" evidence="17">
    <location>
        <begin position="178"/>
        <end position="341"/>
    </location>
</feature>
<dbReference type="Proteomes" id="UP000179034">
    <property type="component" value="Unassembled WGS sequence"/>
</dbReference>
<dbReference type="GO" id="GO:0004637">
    <property type="term" value="F:phosphoribosylamine-glycine ligase activity"/>
    <property type="evidence" value="ECO:0007669"/>
    <property type="project" value="TreeGrafter"/>
</dbReference>
<evidence type="ECO:0000256" key="14">
    <source>
        <dbReference type="ARBA" id="ARBA00049057"/>
    </source>
</evidence>
<evidence type="ECO:0000256" key="2">
    <source>
        <dbReference type="ARBA" id="ARBA00004686"/>
    </source>
</evidence>
<feature type="domain" description="PurM-like N-terminal" evidence="16">
    <location>
        <begin position="57"/>
        <end position="165"/>
    </location>
</feature>
<evidence type="ECO:0000256" key="4">
    <source>
        <dbReference type="ARBA" id="ARBA00013047"/>
    </source>
</evidence>
<comment type="subcellular location">
    <subcellularLocation>
        <location evidence="1 15">Cytoplasm</location>
    </subcellularLocation>
</comment>
<comment type="caution">
    <text evidence="18">The sequence shown here is derived from an EMBL/GenBank/DDBJ whole genome shotgun (WGS) entry which is preliminary data.</text>
</comment>
<dbReference type="InterPro" id="IPR004733">
    <property type="entry name" value="PurM_cligase"/>
</dbReference>
<proteinExistence type="inferred from homology"/>
<accession>A0A1F5YCM5</accession>
<comment type="similarity">
    <text evidence="3 15">Belongs to the AIR synthase family.</text>
</comment>
<evidence type="ECO:0000256" key="9">
    <source>
        <dbReference type="ARBA" id="ARBA00022755"/>
    </source>
</evidence>
<name>A0A1F5YCM5_9BACT</name>
<keyword evidence="7 15" id="KW-0436">Ligase</keyword>
<dbReference type="NCBIfam" id="TIGR00878">
    <property type="entry name" value="purM"/>
    <property type="match status" value="1"/>
</dbReference>
<dbReference type="SUPFAM" id="SSF56042">
    <property type="entry name" value="PurM C-terminal domain-like"/>
    <property type="match status" value="1"/>
</dbReference>
<dbReference type="InterPro" id="IPR016188">
    <property type="entry name" value="PurM-like_N"/>
</dbReference>
<dbReference type="InterPro" id="IPR010918">
    <property type="entry name" value="PurM-like_C_dom"/>
</dbReference>